<dbReference type="OrthoDB" id="2659138at2"/>
<feature type="transmembrane region" description="Helical" evidence="1">
    <location>
        <begin position="384"/>
        <end position="404"/>
    </location>
</feature>
<feature type="transmembrane region" description="Helical" evidence="1">
    <location>
        <begin position="91"/>
        <end position="111"/>
    </location>
</feature>
<dbReference type="STRING" id="573061.Clocel_4064"/>
<proteinExistence type="predicted"/>
<dbReference type="HOGENOM" id="CLU_035812_0_0_9"/>
<dbReference type="KEGG" id="ccb:Clocel_4064"/>
<accession>D9SLT9</accession>
<feature type="transmembrane region" description="Helical" evidence="1">
    <location>
        <begin position="352"/>
        <end position="372"/>
    </location>
</feature>
<feature type="transmembrane region" description="Helical" evidence="1">
    <location>
        <begin position="499"/>
        <end position="520"/>
    </location>
</feature>
<feature type="transmembrane region" description="Helical" evidence="1">
    <location>
        <begin position="209"/>
        <end position="228"/>
    </location>
</feature>
<reference evidence="2 3" key="1">
    <citation type="submission" date="2010-08" db="EMBL/GenBank/DDBJ databases">
        <title>Complete sequence of Clostridium cellulovorans 743B.</title>
        <authorList>
            <consortium name="US DOE Joint Genome Institute"/>
            <person name="Lucas S."/>
            <person name="Copeland A."/>
            <person name="Lapidus A."/>
            <person name="Cheng J.-F."/>
            <person name="Bruce D."/>
            <person name="Goodwin L."/>
            <person name="Pitluck S."/>
            <person name="Chertkov O."/>
            <person name="Detter J.C."/>
            <person name="Han C."/>
            <person name="Tapia R."/>
            <person name="Land M."/>
            <person name="Hauser L."/>
            <person name="Chang Y.-J."/>
            <person name="Jeffries C."/>
            <person name="Kyrpides N."/>
            <person name="Ivanova N."/>
            <person name="Mikhailova N."/>
            <person name="Hemme C.L."/>
            <person name="Woyke T."/>
        </authorList>
    </citation>
    <scope>NUCLEOTIDE SEQUENCE [LARGE SCALE GENOMIC DNA]</scope>
    <source>
        <strain evidence="3">ATCC 35296 / DSM 3052 / OCM 3 / 743B</strain>
    </source>
</reference>
<feature type="transmembrane region" description="Helical" evidence="1">
    <location>
        <begin position="434"/>
        <end position="455"/>
    </location>
</feature>
<protein>
    <submittedName>
        <fullName evidence="2">Uncharacterized protein</fullName>
    </submittedName>
</protein>
<feature type="transmembrane region" description="Helical" evidence="1">
    <location>
        <begin position="461"/>
        <end position="478"/>
    </location>
</feature>
<keyword evidence="1" id="KW-1133">Transmembrane helix</keyword>
<evidence type="ECO:0000313" key="2">
    <source>
        <dbReference type="EMBL" id="ADL53726.1"/>
    </source>
</evidence>
<evidence type="ECO:0000256" key="1">
    <source>
        <dbReference type="SAM" id="Phobius"/>
    </source>
</evidence>
<feature type="transmembrane region" description="Helical" evidence="1">
    <location>
        <begin position="269"/>
        <end position="292"/>
    </location>
</feature>
<dbReference type="AlphaFoldDB" id="D9SLT9"/>
<organism evidence="2 3">
    <name type="scientific">Clostridium cellulovorans (strain ATCC 35296 / DSM 3052 / OCM 3 / 743B)</name>
    <dbReference type="NCBI Taxonomy" id="573061"/>
    <lineage>
        <taxon>Bacteria</taxon>
        <taxon>Bacillati</taxon>
        <taxon>Bacillota</taxon>
        <taxon>Clostridia</taxon>
        <taxon>Eubacteriales</taxon>
        <taxon>Clostridiaceae</taxon>
        <taxon>Clostridium</taxon>
    </lineage>
</organism>
<dbReference type="eggNOG" id="ENOG502Z7WB">
    <property type="taxonomic scope" value="Bacteria"/>
</dbReference>
<evidence type="ECO:0000313" key="3">
    <source>
        <dbReference type="Proteomes" id="UP000002730"/>
    </source>
</evidence>
<name>D9SLT9_CLOC7</name>
<feature type="transmembrane region" description="Helical" evidence="1">
    <location>
        <begin position="526"/>
        <end position="544"/>
    </location>
</feature>
<gene>
    <name evidence="2" type="ordered locus">Clocel_4064</name>
</gene>
<feature type="transmembrane region" description="Helical" evidence="1">
    <location>
        <begin position="67"/>
        <end position="85"/>
    </location>
</feature>
<feature type="transmembrane region" description="Helical" evidence="1">
    <location>
        <begin position="172"/>
        <end position="197"/>
    </location>
</feature>
<dbReference type="RefSeq" id="WP_010074075.1">
    <property type="nucleotide sequence ID" value="NC_014393.1"/>
</dbReference>
<dbReference type="Proteomes" id="UP000002730">
    <property type="component" value="Chromosome"/>
</dbReference>
<keyword evidence="1" id="KW-0812">Transmembrane</keyword>
<keyword evidence="1" id="KW-0472">Membrane</keyword>
<dbReference type="EMBL" id="CP002160">
    <property type="protein sequence ID" value="ADL53726.1"/>
    <property type="molecule type" value="Genomic_DNA"/>
</dbReference>
<sequence>MKDYKTLKFLDKFQNFFRKMGVDYPVMRKILQVKLTMDNRRVPTVFSNGTNSNNKKKSKNEDKNSNVLMYGMNIFMSIFISVFVAMGKNYIYQMSIVAGMLMFFLMMFMVSDFSSVLLDTRDKNIIAPKPVTGKTLSVAKVIHILIYVSKITISLALLPMIVGTFFQGVGFLLIYLVEVILLNLFVVIITALFYLLIIRFSSGEKLKDIINYVQIFLVIFMSVGYQFLARMFDIVDFEAVLNIKWWHYLVPPVWFAAPYELILKGNFDINYIILSALALVVPIVSIVVYIKLTPTFEANLQKLNDNSSKSKKEEGKLFSKIANLVCPNKEEKSFFKFYYKLLKNEREFKLKVYPSIGMALAFPFIMMFSFAHGENFDSIRGGRLYLFIYMCVAMLPTVISMLRFSGNYKGAWIYKTAPIKSPTAIFKGAIKASIIRLVLPIMILEDIIMIAVFGARIIPDLIVVFLITVIMSLLIFSMSKKAIPFSLPFSAVQGQGDSAANLLMMVIVLVLAGVHVGISFIPFGVYGYMVIALIAMIILWKNVFKISWDKIQE</sequence>
<keyword evidence="3" id="KW-1185">Reference proteome</keyword>
<feature type="transmembrane region" description="Helical" evidence="1">
    <location>
        <begin position="144"/>
        <end position="166"/>
    </location>
</feature>